<gene>
    <name evidence="1" type="ORF">JI435_307310</name>
</gene>
<dbReference type="EMBL" id="CP069030">
    <property type="protein sequence ID" value="QRC97816.1"/>
    <property type="molecule type" value="Genomic_DNA"/>
</dbReference>
<name>A0A7U2I2V1_PHANO</name>
<protein>
    <submittedName>
        <fullName evidence="1">Uncharacterized protein</fullName>
    </submittedName>
</protein>
<evidence type="ECO:0000313" key="2">
    <source>
        <dbReference type="Proteomes" id="UP000663193"/>
    </source>
</evidence>
<evidence type="ECO:0000313" key="1">
    <source>
        <dbReference type="EMBL" id="QRC97816.1"/>
    </source>
</evidence>
<proteinExistence type="predicted"/>
<dbReference type="VEuPathDB" id="FungiDB:JI435_307310"/>
<sequence>MLLPLRLLGTIRALAVYSSTLRASNRTSTMCHRVEEWRQNASNCTGCNGLSDKLRRYCSLLRAPGRLCHQREGS</sequence>
<organism evidence="1 2">
    <name type="scientific">Phaeosphaeria nodorum (strain SN15 / ATCC MYA-4574 / FGSC 10173)</name>
    <name type="common">Glume blotch fungus</name>
    <name type="synonym">Parastagonospora nodorum</name>
    <dbReference type="NCBI Taxonomy" id="321614"/>
    <lineage>
        <taxon>Eukaryota</taxon>
        <taxon>Fungi</taxon>
        <taxon>Dikarya</taxon>
        <taxon>Ascomycota</taxon>
        <taxon>Pezizomycotina</taxon>
        <taxon>Dothideomycetes</taxon>
        <taxon>Pleosporomycetidae</taxon>
        <taxon>Pleosporales</taxon>
        <taxon>Pleosporineae</taxon>
        <taxon>Phaeosphaeriaceae</taxon>
        <taxon>Parastagonospora</taxon>
    </lineage>
</organism>
<keyword evidence="2" id="KW-1185">Reference proteome</keyword>
<accession>A0A7U2I2V1</accession>
<dbReference type="AlphaFoldDB" id="A0A7U2I2V1"/>
<reference evidence="2" key="1">
    <citation type="journal article" date="2021" name="BMC Genomics">
        <title>Chromosome-level genome assembly and manually-curated proteome of model necrotroph Parastagonospora nodorum Sn15 reveals a genome-wide trove of candidate effector homologs, and redundancy of virulence-related functions within an accessory chromosome.</title>
        <authorList>
            <person name="Bertazzoni S."/>
            <person name="Jones D.A.B."/>
            <person name="Phan H.T."/>
            <person name="Tan K.-C."/>
            <person name="Hane J.K."/>
        </authorList>
    </citation>
    <scope>NUCLEOTIDE SEQUENCE [LARGE SCALE GENOMIC DNA]</scope>
    <source>
        <strain evidence="2">SN15 / ATCC MYA-4574 / FGSC 10173)</strain>
    </source>
</reference>
<dbReference type="Proteomes" id="UP000663193">
    <property type="component" value="Chromosome 8"/>
</dbReference>